<feature type="transmembrane region" description="Helical" evidence="10">
    <location>
        <begin position="184"/>
        <end position="205"/>
    </location>
</feature>
<keyword evidence="10" id="KW-0050">Antiport</keyword>
<evidence type="ECO:0000256" key="8">
    <source>
        <dbReference type="ARBA" id="ARBA00023136"/>
    </source>
</evidence>
<reference evidence="13" key="1">
    <citation type="submission" date="2018-11" db="EMBL/GenBank/DDBJ databases">
        <title>Proposal to divide the Flavobacteriaceae and reorganize its genera based on Amino Acid Identity values calculated from whole genome sequences.</title>
        <authorList>
            <person name="Nicholson A.C."/>
            <person name="Gulvik C.A."/>
            <person name="Whitney A.M."/>
            <person name="Humrighouse B.W."/>
            <person name="Bell M."/>
            <person name="Holmes B."/>
            <person name="Steigerwalt A.G."/>
            <person name="Villarma A."/>
            <person name="Sheth M."/>
            <person name="Batra D."/>
            <person name="Pryor J."/>
            <person name="Bernardet J.-F."/>
            <person name="Hugo C."/>
            <person name="Kampfer P."/>
            <person name="Newman J."/>
            <person name="McQuiston J.R."/>
        </authorList>
    </citation>
    <scope>NUCLEOTIDE SEQUENCE [LARGE SCALE GENOMIC DNA]</scope>
    <source>
        <strain evidence="13">G0229</strain>
    </source>
</reference>
<feature type="transmembrane region" description="Helical" evidence="10">
    <location>
        <begin position="225"/>
        <end position="248"/>
    </location>
</feature>
<dbReference type="RefSeq" id="WP_123871734.1">
    <property type="nucleotide sequence ID" value="NZ_CP033931.1"/>
</dbReference>
<name>A0A3G6TW49_9FLAO</name>
<keyword evidence="9 10" id="KW-0739">Sodium transport</keyword>
<comment type="subcellular location">
    <subcellularLocation>
        <location evidence="1 10">Cell membrane</location>
        <topology evidence="1 10">Multi-pass membrane protein</topology>
    </subcellularLocation>
</comment>
<dbReference type="InterPro" id="IPR018422">
    <property type="entry name" value="Cation/H_exchanger_CPA1"/>
</dbReference>
<evidence type="ECO:0000256" key="10">
    <source>
        <dbReference type="RuleBase" id="RU366002"/>
    </source>
</evidence>
<dbReference type="GO" id="GO:0051453">
    <property type="term" value="P:regulation of intracellular pH"/>
    <property type="evidence" value="ECO:0007669"/>
    <property type="project" value="TreeGrafter"/>
</dbReference>
<evidence type="ECO:0000259" key="11">
    <source>
        <dbReference type="Pfam" id="PF00999"/>
    </source>
</evidence>
<dbReference type="EMBL" id="CP033932">
    <property type="protein sequence ID" value="AZB26826.1"/>
    <property type="molecule type" value="Genomic_DNA"/>
</dbReference>
<comment type="similarity">
    <text evidence="10">Belongs to the monovalent cation:proton antiporter 1 (CPA1) transporter (TC 2.A.36) family.</text>
</comment>
<evidence type="ECO:0000256" key="2">
    <source>
        <dbReference type="ARBA" id="ARBA00022448"/>
    </source>
</evidence>
<dbReference type="Gene3D" id="6.10.140.1330">
    <property type="match status" value="1"/>
</dbReference>
<feature type="transmembrane region" description="Helical" evidence="10">
    <location>
        <begin position="85"/>
        <end position="108"/>
    </location>
</feature>
<feature type="transmembrane region" description="Helical" evidence="10">
    <location>
        <begin position="30"/>
        <end position="50"/>
    </location>
</feature>
<keyword evidence="2 10" id="KW-0813">Transport</keyword>
<dbReference type="GeneID" id="99067222"/>
<evidence type="ECO:0000256" key="1">
    <source>
        <dbReference type="ARBA" id="ARBA00004651"/>
    </source>
</evidence>
<feature type="domain" description="Cation/H+ exchanger transmembrane" evidence="11">
    <location>
        <begin position="14"/>
        <end position="408"/>
    </location>
</feature>
<feature type="transmembrane region" description="Helical" evidence="10">
    <location>
        <begin position="349"/>
        <end position="371"/>
    </location>
</feature>
<dbReference type="GO" id="GO:0015386">
    <property type="term" value="F:potassium:proton antiporter activity"/>
    <property type="evidence" value="ECO:0007669"/>
    <property type="project" value="TreeGrafter"/>
</dbReference>
<evidence type="ECO:0000256" key="7">
    <source>
        <dbReference type="ARBA" id="ARBA00023065"/>
    </source>
</evidence>
<evidence type="ECO:0000256" key="4">
    <source>
        <dbReference type="ARBA" id="ARBA00022692"/>
    </source>
</evidence>
<dbReference type="PANTHER" id="PTHR10110">
    <property type="entry name" value="SODIUM/HYDROGEN EXCHANGER"/>
    <property type="match status" value="1"/>
</dbReference>
<accession>A0A3G6TW49</accession>
<keyword evidence="5 10" id="KW-1133">Transmembrane helix</keyword>
<proteinExistence type="inferred from homology"/>
<feature type="transmembrane region" description="Helical" evidence="10">
    <location>
        <begin position="157"/>
        <end position="177"/>
    </location>
</feature>
<evidence type="ECO:0000256" key="6">
    <source>
        <dbReference type="ARBA" id="ARBA00023053"/>
    </source>
</evidence>
<feature type="transmembrane region" description="Helical" evidence="10">
    <location>
        <begin position="304"/>
        <end position="328"/>
    </location>
</feature>
<keyword evidence="7 10" id="KW-0406">Ion transport</keyword>
<evidence type="ECO:0000256" key="9">
    <source>
        <dbReference type="ARBA" id="ARBA00023201"/>
    </source>
</evidence>
<feature type="transmembrane region" description="Helical" evidence="10">
    <location>
        <begin position="6"/>
        <end position="23"/>
    </location>
</feature>
<keyword evidence="4 10" id="KW-0812">Transmembrane</keyword>
<dbReference type="Proteomes" id="UP000271193">
    <property type="component" value="Chromosome"/>
</dbReference>
<dbReference type="AlphaFoldDB" id="A0A3G6TW49"/>
<keyword evidence="8 10" id="KW-0472">Membrane</keyword>
<feature type="transmembrane region" description="Helical" evidence="10">
    <location>
        <begin position="383"/>
        <end position="404"/>
    </location>
</feature>
<sequence>MIHSYVIISIVVLLSVMILVMIGQKLKVAYPIFLVIAGLLISFVPGMPRIEIEPDLVFLIFLPPILFEAAWFTSWQDFHKWRKQIFSMAFGLVFLTSIVVAYLSSSIIPGLTVAMGFLLGGVNSPPDAVAATSVLKHMKIPKKITNILEGESLINDASSLIVFKFALAAVISGQFIWKDAVQDFFTMAIGGIAVGVAVGFLFGALLRIIPTNSNIDTVITLIVPYIMYVGAEHFHFSGVLAVVAGGLLMSYNSHCYLSHTSRIQSGNVWSVLIFLMNTIIFILIGLELPIVVEGLTDYTISEGIFYSVVIGGAIIGTRIVYSYALMYFPRLCSKELRLKVPKPDWREPFIISFAAMRGVVSLAAALSIPAFLPNGEAFPHRNIILFVTFVIILITLVGQGLLLAPILKLLNIQDAGSELPEEKQEVILMRKLKETALHKLENDFSELAVSNSLVRHQKHKLENEMMLMADKAQCMASTGDYVTAINQNKDVLRQIIQAQRNELHRMKKEKIFDDHVMRTIEMQLDFDEAKITGFSHG</sequence>
<dbReference type="InterPro" id="IPR004705">
    <property type="entry name" value="Cation/H_exchanger_CPA1_bac"/>
</dbReference>
<dbReference type="KEGG" id="cben:EG339_20670"/>
<comment type="function">
    <text evidence="10">Na(+)/H(+) antiporter that extrudes sodium in exchange for external protons.</text>
</comment>
<feature type="transmembrane region" description="Helical" evidence="10">
    <location>
        <begin position="56"/>
        <end position="73"/>
    </location>
</feature>
<protein>
    <submittedName>
        <fullName evidence="12">Na+/H+ antiporter</fullName>
    </submittedName>
</protein>
<dbReference type="NCBIfam" id="TIGR00831">
    <property type="entry name" value="a_cpa1"/>
    <property type="match status" value="1"/>
</dbReference>
<keyword evidence="3 10" id="KW-1003">Cell membrane</keyword>
<evidence type="ECO:0000313" key="13">
    <source>
        <dbReference type="Proteomes" id="UP000271193"/>
    </source>
</evidence>
<evidence type="ECO:0000256" key="3">
    <source>
        <dbReference type="ARBA" id="ARBA00022475"/>
    </source>
</evidence>
<dbReference type="InterPro" id="IPR006153">
    <property type="entry name" value="Cation/H_exchanger_TM"/>
</dbReference>
<evidence type="ECO:0000256" key="5">
    <source>
        <dbReference type="ARBA" id="ARBA00022989"/>
    </source>
</evidence>
<keyword evidence="6 10" id="KW-0915">Sodium</keyword>
<keyword evidence="13" id="KW-1185">Reference proteome</keyword>
<evidence type="ECO:0000313" key="12">
    <source>
        <dbReference type="EMBL" id="AZB26826.1"/>
    </source>
</evidence>
<dbReference type="GO" id="GO:0098719">
    <property type="term" value="P:sodium ion import across plasma membrane"/>
    <property type="evidence" value="ECO:0007669"/>
    <property type="project" value="TreeGrafter"/>
</dbReference>
<dbReference type="PANTHER" id="PTHR10110:SF86">
    <property type="entry name" value="SODIUM_HYDROGEN EXCHANGER 7"/>
    <property type="match status" value="1"/>
</dbReference>
<gene>
    <name evidence="12" type="ORF">EG339_20670</name>
</gene>
<feature type="transmembrane region" description="Helical" evidence="10">
    <location>
        <begin position="268"/>
        <end position="292"/>
    </location>
</feature>
<dbReference type="GO" id="GO:0015385">
    <property type="term" value="F:sodium:proton antiporter activity"/>
    <property type="evidence" value="ECO:0007669"/>
    <property type="project" value="InterPro"/>
</dbReference>
<organism evidence="12 13">
    <name type="scientific">Chryseobacterium bernardetii</name>
    <dbReference type="NCBI Taxonomy" id="1241978"/>
    <lineage>
        <taxon>Bacteria</taxon>
        <taxon>Pseudomonadati</taxon>
        <taxon>Bacteroidota</taxon>
        <taxon>Flavobacteriia</taxon>
        <taxon>Flavobacteriales</taxon>
        <taxon>Weeksellaceae</taxon>
        <taxon>Chryseobacterium group</taxon>
        <taxon>Chryseobacterium</taxon>
    </lineage>
</organism>
<dbReference type="Pfam" id="PF00999">
    <property type="entry name" value="Na_H_Exchanger"/>
    <property type="match status" value="1"/>
</dbReference>
<dbReference type="GO" id="GO:0005886">
    <property type="term" value="C:plasma membrane"/>
    <property type="evidence" value="ECO:0007669"/>
    <property type="project" value="UniProtKB-SubCell"/>
</dbReference>
<dbReference type="OrthoDB" id="9809206at2"/>